<dbReference type="Pfam" id="PF03720">
    <property type="entry name" value="UDPG_MGDP_dh_C"/>
    <property type="match status" value="1"/>
</dbReference>
<dbReference type="SUPFAM" id="SSF48179">
    <property type="entry name" value="6-phosphogluconate dehydrogenase C-terminal domain-like"/>
    <property type="match status" value="1"/>
</dbReference>
<evidence type="ECO:0000313" key="10">
    <source>
        <dbReference type="EMBL" id="MBN4066629.1"/>
    </source>
</evidence>
<keyword evidence="11" id="KW-1185">Reference proteome</keyword>
<dbReference type="SUPFAM" id="SSF52413">
    <property type="entry name" value="UDP-glucose/GDP-mannose dehydrogenase C-terminal domain"/>
    <property type="match status" value="1"/>
</dbReference>
<evidence type="ECO:0000259" key="9">
    <source>
        <dbReference type="SMART" id="SM00984"/>
    </source>
</evidence>
<dbReference type="InterPro" id="IPR014027">
    <property type="entry name" value="UDP-Glc/GDP-Man_DH_C"/>
</dbReference>
<evidence type="ECO:0000256" key="4">
    <source>
        <dbReference type="ARBA" id="ARBA00015132"/>
    </source>
</evidence>
<evidence type="ECO:0000313" key="11">
    <source>
        <dbReference type="Proteomes" id="UP000722121"/>
    </source>
</evidence>
<dbReference type="Pfam" id="PF03721">
    <property type="entry name" value="UDPG_MGDP_dh_N"/>
    <property type="match status" value="1"/>
</dbReference>
<dbReference type="PROSITE" id="PS51257">
    <property type="entry name" value="PROKAR_LIPOPROTEIN"/>
    <property type="match status" value="1"/>
</dbReference>
<evidence type="ECO:0000256" key="3">
    <source>
        <dbReference type="ARBA" id="ARBA00012954"/>
    </source>
</evidence>
<comment type="catalytic activity">
    <reaction evidence="7 8">
        <text>UDP-alpha-D-glucose + 2 NAD(+) + H2O = UDP-alpha-D-glucuronate + 2 NADH + 3 H(+)</text>
        <dbReference type="Rhea" id="RHEA:23596"/>
        <dbReference type="ChEBI" id="CHEBI:15377"/>
        <dbReference type="ChEBI" id="CHEBI:15378"/>
        <dbReference type="ChEBI" id="CHEBI:57540"/>
        <dbReference type="ChEBI" id="CHEBI:57945"/>
        <dbReference type="ChEBI" id="CHEBI:58052"/>
        <dbReference type="ChEBI" id="CHEBI:58885"/>
        <dbReference type="EC" id="1.1.1.22"/>
    </reaction>
</comment>
<comment type="caution">
    <text evidence="10">The sequence shown here is derived from an EMBL/GenBank/DDBJ whole genome shotgun (WGS) entry which is preliminary data.</text>
</comment>
<evidence type="ECO:0000256" key="2">
    <source>
        <dbReference type="ARBA" id="ARBA00006601"/>
    </source>
</evidence>
<dbReference type="Proteomes" id="UP000722121">
    <property type="component" value="Unassembled WGS sequence"/>
</dbReference>
<dbReference type="InterPro" id="IPR001732">
    <property type="entry name" value="UDP-Glc/GDP-Man_DH_N"/>
</dbReference>
<sequence length="463" mass="51069">MKILVLGAGYVGLVSAACFAEMGHEVTCLDIDKEKVAGLRRGVVPIYEPGLSEMVCRNSDAGRLHFTTDYAHAVKNSFCCFLALPTPSAPDASCDLSYVERGVKALAAHMDNYRILVTKSTVPVGTSLKIKAWVKETLDERGIDVPFDVASNPEFLKEGDAIHDFMKPDRVIIGVDNPSVASMLKELYSTFTLNHERILIMDTASAEMSKYAANAMLATRISFMNELALLCEEVGADIRQVRQGIGSDTRIGYSFLYAGVGYGGSCFPKDVQALRAMAKKNHCQLAVIEAVSQANERQKMVMAKKIENYFAHKGGLKGKTLAIWGLSFKPGTDDVRESPALALVRHLLPQGCMLRLFDPVAVERAKKEVGDLVALTWCSTEIDAVDGADAIVLMTEWKQFRHIDFKPIIEQLTGKAFFDGRNQYCPQEMARLGFEYISIGQKTTFKTVDSDHDTRRTRVEAAV</sequence>
<dbReference type="InterPro" id="IPR036291">
    <property type="entry name" value="NAD(P)-bd_dom_sf"/>
</dbReference>
<dbReference type="PANTHER" id="PTHR43750:SF3">
    <property type="entry name" value="UDP-GLUCOSE 6-DEHYDROGENASE TUAD"/>
    <property type="match status" value="1"/>
</dbReference>
<organism evidence="10 11">
    <name type="scientific">Simkania negevensis</name>
    <dbReference type="NCBI Taxonomy" id="83561"/>
    <lineage>
        <taxon>Bacteria</taxon>
        <taxon>Pseudomonadati</taxon>
        <taxon>Chlamydiota</taxon>
        <taxon>Chlamydiia</taxon>
        <taxon>Parachlamydiales</taxon>
        <taxon>Simkaniaceae</taxon>
        <taxon>Simkania</taxon>
    </lineage>
</organism>
<evidence type="ECO:0000256" key="5">
    <source>
        <dbReference type="ARBA" id="ARBA00023002"/>
    </source>
</evidence>
<dbReference type="InterPro" id="IPR014026">
    <property type="entry name" value="UDP-Glc/GDP-Man_DH_dimer"/>
</dbReference>
<comment type="pathway">
    <text evidence="1">Nucleotide-sugar biosynthesis; UDP-alpha-D-glucuronate biosynthesis; UDP-alpha-D-glucuronate from UDP-alpha-D-glucose: step 1/1.</text>
</comment>
<reference evidence="10 11" key="1">
    <citation type="submission" date="2021-02" db="EMBL/GenBank/DDBJ databases">
        <title>Activity-based single-cell genomes from oceanic crustal fluid captures similar information to metagenomic and metatranscriptomic surveys with orders of magnitude less sampling.</title>
        <authorList>
            <person name="D'Angelo T.S."/>
            <person name="Orcutt B.N."/>
        </authorList>
    </citation>
    <scope>NUCLEOTIDE SEQUENCE [LARGE SCALE GENOMIC DNA]</scope>
    <source>
        <strain evidence="10">AH-315-G07</strain>
    </source>
</reference>
<evidence type="ECO:0000256" key="7">
    <source>
        <dbReference type="ARBA" id="ARBA00047473"/>
    </source>
</evidence>
<dbReference type="SUPFAM" id="SSF51735">
    <property type="entry name" value="NAD(P)-binding Rossmann-fold domains"/>
    <property type="match status" value="1"/>
</dbReference>
<dbReference type="Gene3D" id="1.20.5.100">
    <property type="entry name" value="Cytochrome c1, transmembrane anchor, C-terminal"/>
    <property type="match status" value="1"/>
</dbReference>
<dbReference type="Gene3D" id="3.40.50.720">
    <property type="entry name" value="NAD(P)-binding Rossmann-like Domain"/>
    <property type="match status" value="2"/>
</dbReference>
<gene>
    <name evidence="10" type="ORF">JYU14_00920</name>
</gene>
<dbReference type="PIRSF" id="PIRSF500134">
    <property type="entry name" value="UDPglc_DH_bac"/>
    <property type="match status" value="1"/>
</dbReference>
<dbReference type="NCBIfam" id="TIGR03026">
    <property type="entry name" value="NDP-sugDHase"/>
    <property type="match status" value="1"/>
</dbReference>
<protein>
    <recommendedName>
        <fullName evidence="4 8">UDP-glucose 6-dehydrogenase</fullName>
        <ecNumber evidence="3 8">1.1.1.22</ecNumber>
    </recommendedName>
</protein>
<proteinExistence type="inferred from homology"/>
<evidence type="ECO:0000256" key="1">
    <source>
        <dbReference type="ARBA" id="ARBA00004701"/>
    </source>
</evidence>
<dbReference type="InterPro" id="IPR028357">
    <property type="entry name" value="UDPglc_DH_bac"/>
</dbReference>
<dbReference type="EMBL" id="JAFITR010000012">
    <property type="protein sequence ID" value="MBN4066629.1"/>
    <property type="molecule type" value="Genomic_DNA"/>
</dbReference>
<dbReference type="InterPro" id="IPR036220">
    <property type="entry name" value="UDP-Glc/GDP-Man_DH_C_sf"/>
</dbReference>
<keyword evidence="5 8" id="KW-0560">Oxidoreductase</keyword>
<evidence type="ECO:0000256" key="8">
    <source>
        <dbReference type="PIRNR" id="PIRNR000124"/>
    </source>
</evidence>
<dbReference type="EC" id="1.1.1.22" evidence="3 8"/>
<dbReference type="PIRSF" id="PIRSF000124">
    <property type="entry name" value="UDPglc_GDPman_dh"/>
    <property type="match status" value="1"/>
</dbReference>
<comment type="similarity">
    <text evidence="2 8">Belongs to the UDP-glucose/GDP-mannose dehydrogenase family.</text>
</comment>
<dbReference type="Pfam" id="PF00984">
    <property type="entry name" value="UDPG_MGDP_dh"/>
    <property type="match status" value="1"/>
</dbReference>
<dbReference type="PANTHER" id="PTHR43750">
    <property type="entry name" value="UDP-GLUCOSE 6-DEHYDROGENASE TUAD"/>
    <property type="match status" value="1"/>
</dbReference>
<keyword evidence="6 8" id="KW-0520">NAD</keyword>
<dbReference type="InterPro" id="IPR017476">
    <property type="entry name" value="UDP-Glc/GDP-Man"/>
</dbReference>
<accession>A0ABS3ASZ5</accession>
<feature type="domain" description="UDP-glucose/GDP-mannose dehydrogenase C-terminal" evidence="9">
    <location>
        <begin position="322"/>
        <end position="426"/>
    </location>
</feature>
<evidence type="ECO:0000256" key="6">
    <source>
        <dbReference type="ARBA" id="ARBA00023027"/>
    </source>
</evidence>
<name>A0ABS3ASZ5_9BACT</name>
<dbReference type="SMART" id="SM00984">
    <property type="entry name" value="UDPG_MGDP_dh_C"/>
    <property type="match status" value="1"/>
</dbReference>
<dbReference type="InterPro" id="IPR008927">
    <property type="entry name" value="6-PGluconate_DH-like_C_sf"/>
</dbReference>